<feature type="transmembrane region" description="Helical" evidence="1">
    <location>
        <begin position="442"/>
        <end position="461"/>
    </location>
</feature>
<dbReference type="AlphaFoldDB" id="A0A1B7HVY0"/>
<proteinExistence type="predicted"/>
<comment type="caution">
    <text evidence="2">The sequence shown here is derived from an EMBL/GenBank/DDBJ whole genome shotgun (WGS) entry which is preliminary data.</text>
</comment>
<feature type="transmembrane region" description="Helical" evidence="1">
    <location>
        <begin position="409"/>
        <end position="430"/>
    </location>
</feature>
<accession>A0A1B7HVY0</accession>
<dbReference type="GO" id="GO:0015558">
    <property type="term" value="F:secondary active p-aminobenzoyl-glutamate transmembrane transporter activity"/>
    <property type="evidence" value="ECO:0007669"/>
    <property type="project" value="InterPro"/>
</dbReference>
<dbReference type="PATRIC" id="fig|1354255.3.peg.1150"/>
<dbReference type="GO" id="GO:1902604">
    <property type="term" value="P:p-aminobenzoyl-glutamate transmembrane transport"/>
    <property type="evidence" value="ECO:0007669"/>
    <property type="project" value="InterPro"/>
</dbReference>
<keyword evidence="1" id="KW-1133">Transmembrane helix</keyword>
<keyword evidence="1" id="KW-0472">Membrane</keyword>
<dbReference type="NCBIfam" id="NF008459">
    <property type="entry name" value="PRK11339.1"/>
    <property type="match status" value="1"/>
</dbReference>
<gene>
    <name evidence="2" type="ORF">M979_1118</name>
</gene>
<reference evidence="2 3" key="1">
    <citation type="submission" date="2016-04" db="EMBL/GenBank/DDBJ databases">
        <title>ATOL: Assembling a taxonomically balanced genome-scale reconstruction of the evolutionary history of the Enterobacteriaceae.</title>
        <authorList>
            <person name="Plunkett G.III."/>
            <person name="Neeno-Eckwall E.C."/>
            <person name="Glasner J.D."/>
            <person name="Perna N.T."/>
        </authorList>
    </citation>
    <scope>NUCLEOTIDE SEQUENCE [LARGE SCALE GENOMIC DNA]</scope>
    <source>
        <strain evidence="2 3">ATCC 51607</strain>
    </source>
</reference>
<evidence type="ECO:0000313" key="2">
    <source>
        <dbReference type="EMBL" id="OAT19806.1"/>
    </source>
</evidence>
<feature type="transmembrane region" description="Helical" evidence="1">
    <location>
        <begin position="152"/>
        <end position="174"/>
    </location>
</feature>
<name>A0A1B7HVY0_9ENTR</name>
<protein>
    <submittedName>
        <fullName evidence="2">Aminobenzoyl-glutamate transport protein</fullName>
    </submittedName>
</protein>
<sequence>MVDGVLLIHLTHNKTINKNIAIDRGPSMSLSSIPTHSGSGKLYGLVEKIGNKVPHPFLLFVYLIVILSVSTAVLSVLNVSVRNPADGSLVHVNNLLSAEGVHWFLPNVIKNFSGFGPLGSILALVLGAGLAERVGLLPSLMVKMASHVSARYASYMVLFIAFFSHVASDAAVVIMPPMGALIFLAVGRHPVAGLLAAIAGVGCGFTANLLIVTTDVLLSGISTEAAHIIDPLMHVSVIDNWYFMATSVLVLSITGGLITDKIVEPRLGAWQGKHTEKLQQLDDVQRFGLRVTGIVALLFIAIVALLLVPEHSLLRDPVKGTIIPSPFISGIVPLIIMFFFVVSLAYGIATKKISKQADLPQLMIEPMKEMAGFIVMVFPLAQFVAMFNWSNMGKFMAIGLTDVLEGSGLNGIPAFLGLAVLSSFLCLFIASGSAIWSILAPIFVPMFMLLGFHPAFAQILFRVADSSVIPLAPVSPFIPLFLGFLQRYKPEAKLGTYYSLVLPYPIIFLGVWLLLLVAWYLVGLPIGPGIYPHLK</sequence>
<keyword evidence="1" id="KW-0812">Transmembrane</keyword>
<dbReference type="PANTHER" id="PTHR30282:SF0">
    <property type="entry name" value="P-AMINOBENZOYL-GLUTAMATE TRANSPORT PROTEIN"/>
    <property type="match status" value="1"/>
</dbReference>
<evidence type="ECO:0000256" key="1">
    <source>
        <dbReference type="SAM" id="Phobius"/>
    </source>
</evidence>
<dbReference type="Proteomes" id="UP000078286">
    <property type="component" value="Unassembled WGS sequence"/>
</dbReference>
<dbReference type="NCBIfam" id="TIGR00819">
    <property type="entry name" value="ydaH"/>
    <property type="match status" value="1"/>
</dbReference>
<keyword evidence="3" id="KW-1185">Reference proteome</keyword>
<dbReference type="EMBL" id="LXEO01000014">
    <property type="protein sequence ID" value="OAT19806.1"/>
    <property type="molecule type" value="Genomic_DNA"/>
</dbReference>
<dbReference type="InterPro" id="IPR011540">
    <property type="entry name" value="AbgT_Proteobac"/>
</dbReference>
<evidence type="ECO:0000313" key="3">
    <source>
        <dbReference type="Proteomes" id="UP000078286"/>
    </source>
</evidence>
<feature type="transmembrane region" description="Helical" evidence="1">
    <location>
        <begin position="287"/>
        <end position="307"/>
    </location>
</feature>
<dbReference type="PANTHER" id="PTHR30282">
    <property type="entry name" value="P-AMINOBENZOYL GLUTAMATE TRANSPORTER"/>
    <property type="match status" value="1"/>
</dbReference>
<feature type="transmembrane region" description="Helical" evidence="1">
    <location>
        <begin position="57"/>
        <end position="77"/>
    </location>
</feature>
<feature type="transmembrane region" description="Helical" evidence="1">
    <location>
        <begin position="497"/>
        <end position="522"/>
    </location>
</feature>
<organism evidence="2 3">
    <name type="scientific">Buttiauxella noackiae ATCC 51607</name>
    <dbReference type="NCBI Taxonomy" id="1354255"/>
    <lineage>
        <taxon>Bacteria</taxon>
        <taxon>Pseudomonadati</taxon>
        <taxon>Pseudomonadota</taxon>
        <taxon>Gammaproteobacteria</taxon>
        <taxon>Enterobacterales</taxon>
        <taxon>Enterobacteriaceae</taxon>
        <taxon>Buttiauxella</taxon>
    </lineage>
</organism>
<dbReference type="InterPro" id="IPR004697">
    <property type="entry name" value="AbgT"/>
</dbReference>
<feature type="transmembrane region" description="Helical" evidence="1">
    <location>
        <begin position="370"/>
        <end position="389"/>
    </location>
</feature>
<feature type="transmembrane region" description="Helical" evidence="1">
    <location>
        <begin position="467"/>
        <end position="485"/>
    </location>
</feature>
<feature type="transmembrane region" description="Helical" evidence="1">
    <location>
        <begin position="327"/>
        <end position="349"/>
    </location>
</feature>
<feature type="transmembrane region" description="Helical" evidence="1">
    <location>
        <begin position="180"/>
        <end position="202"/>
    </location>
</feature>
<feature type="transmembrane region" description="Helical" evidence="1">
    <location>
        <begin position="112"/>
        <end position="131"/>
    </location>
</feature>
<dbReference type="Pfam" id="PF03806">
    <property type="entry name" value="ABG_transport"/>
    <property type="match status" value="1"/>
</dbReference>